<dbReference type="OrthoDB" id="1751619at2"/>
<name>A0A3D9IXH3_9BACL</name>
<gene>
    <name evidence="2" type="ORF">DFP95_101806</name>
</gene>
<dbReference type="EMBL" id="QRDY01000001">
    <property type="protein sequence ID" value="RED66307.1"/>
    <property type="molecule type" value="Genomic_DNA"/>
</dbReference>
<accession>A0A3D9IXH3</accession>
<evidence type="ECO:0008006" key="4">
    <source>
        <dbReference type="Google" id="ProtNLM"/>
    </source>
</evidence>
<feature type="transmembrane region" description="Helical" evidence="1">
    <location>
        <begin position="20"/>
        <end position="38"/>
    </location>
</feature>
<comment type="caution">
    <text evidence="2">The sequence shown here is derived from an EMBL/GenBank/DDBJ whole genome shotgun (WGS) entry which is preliminary data.</text>
</comment>
<keyword evidence="3" id="KW-1185">Reference proteome</keyword>
<dbReference type="Proteomes" id="UP000256869">
    <property type="component" value="Unassembled WGS sequence"/>
</dbReference>
<feature type="transmembrane region" description="Helical" evidence="1">
    <location>
        <begin position="209"/>
        <end position="231"/>
    </location>
</feature>
<dbReference type="RefSeq" id="WP_115991232.1">
    <property type="nucleotide sequence ID" value="NZ_QRDY01000001.1"/>
</dbReference>
<protein>
    <recommendedName>
        <fullName evidence="4">ABC-2 family transporter</fullName>
    </recommendedName>
</protein>
<keyword evidence="1" id="KW-0472">Membrane</keyword>
<keyword evidence="1" id="KW-0812">Transmembrane</keyword>
<keyword evidence="1" id="KW-1133">Transmembrane helix</keyword>
<dbReference type="AlphaFoldDB" id="A0A3D9IXH3"/>
<feature type="transmembrane region" description="Helical" evidence="1">
    <location>
        <begin position="183"/>
        <end position="202"/>
    </location>
</feature>
<reference evidence="2 3" key="1">
    <citation type="submission" date="2018-07" db="EMBL/GenBank/DDBJ databases">
        <title>Genomic Encyclopedia of Type Strains, Phase III (KMG-III): the genomes of soil and plant-associated and newly described type strains.</title>
        <authorList>
            <person name="Whitman W."/>
        </authorList>
    </citation>
    <scope>NUCLEOTIDE SEQUENCE [LARGE SCALE GENOMIC DNA]</scope>
    <source>
        <strain evidence="2 3">CECT 8236</strain>
    </source>
</reference>
<feature type="transmembrane region" description="Helical" evidence="1">
    <location>
        <begin position="72"/>
        <end position="95"/>
    </location>
</feature>
<evidence type="ECO:0000313" key="3">
    <source>
        <dbReference type="Proteomes" id="UP000256869"/>
    </source>
</evidence>
<proteinExistence type="predicted"/>
<sequence>MSHYLKLVHMEIHRFRYPLAAMMGLTLVWQMVTLIIHVNGKLDRAADALIHNLLVNGAALERFSFADMIPGMLYSLPILACIAALSVYVFLIWYRDWYGRVSFIYRLLMLPASRKHVYLAKLTAIVLLVLGMLSFQLLLLPVEQWVFKLIVPAEHFEASTFGDVVSANLVLDVLLPRNFDRFALSYLLGIAAVIVIFTAILLERSYRLAGILYAVGYASICTFVFLYTMYLMWTGSYLYPEEIIAIEFAIGILITAVSIWLGFRLLKKKITV</sequence>
<evidence type="ECO:0000313" key="2">
    <source>
        <dbReference type="EMBL" id="RED66307.1"/>
    </source>
</evidence>
<feature type="transmembrane region" description="Helical" evidence="1">
    <location>
        <begin position="116"/>
        <end position="139"/>
    </location>
</feature>
<evidence type="ECO:0000256" key="1">
    <source>
        <dbReference type="SAM" id="Phobius"/>
    </source>
</evidence>
<feature type="transmembrane region" description="Helical" evidence="1">
    <location>
        <begin position="243"/>
        <end position="263"/>
    </location>
</feature>
<organism evidence="2 3">
    <name type="scientific">Cohnella lupini</name>
    <dbReference type="NCBI Taxonomy" id="1294267"/>
    <lineage>
        <taxon>Bacteria</taxon>
        <taxon>Bacillati</taxon>
        <taxon>Bacillota</taxon>
        <taxon>Bacilli</taxon>
        <taxon>Bacillales</taxon>
        <taxon>Paenibacillaceae</taxon>
        <taxon>Cohnella</taxon>
    </lineage>
</organism>